<dbReference type="Proteomes" id="UP000027318">
    <property type="component" value="Unassembled WGS sequence"/>
</dbReference>
<dbReference type="EMBL" id="JMSZ01000028">
    <property type="protein sequence ID" value="KDE39647.1"/>
    <property type="molecule type" value="Genomic_DNA"/>
</dbReference>
<proteinExistence type="predicted"/>
<comment type="caution">
    <text evidence="2">The sequence shown here is derived from an EMBL/GenBank/DDBJ whole genome shotgun (WGS) entry which is preliminary data.</text>
</comment>
<evidence type="ECO:0000256" key="1">
    <source>
        <dbReference type="SAM" id="Phobius"/>
    </source>
</evidence>
<dbReference type="RefSeq" id="WP_051632697.1">
    <property type="nucleotide sequence ID" value="NZ_JMSZ01000028.1"/>
</dbReference>
<evidence type="ECO:0000313" key="3">
    <source>
        <dbReference type="Proteomes" id="UP000027318"/>
    </source>
</evidence>
<dbReference type="STRING" id="267850.ADINL_1925"/>
<keyword evidence="1" id="KW-1133">Transmembrane helix</keyword>
<feature type="transmembrane region" description="Helical" evidence="1">
    <location>
        <begin position="587"/>
        <end position="606"/>
    </location>
</feature>
<organism evidence="2 3">
    <name type="scientific">Nitrincola lacisaponensis</name>
    <dbReference type="NCBI Taxonomy" id="267850"/>
    <lineage>
        <taxon>Bacteria</taxon>
        <taxon>Pseudomonadati</taxon>
        <taxon>Pseudomonadota</taxon>
        <taxon>Gammaproteobacteria</taxon>
        <taxon>Oceanospirillales</taxon>
        <taxon>Oceanospirillaceae</taxon>
        <taxon>Nitrincola</taxon>
    </lineage>
</organism>
<evidence type="ECO:0000313" key="2">
    <source>
        <dbReference type="EMBL" id="KDE39647.1"/>
    </source>
</evidence>
<feature type="transmembrane region" description="Helical" evidence="1">
    <location>
        <begin position="424"/>
        <end position="444"/>
    </location>
</feature>
<reference evidence="2 3" key="1">
    <citation type="journal article" date="2005" name="Int. J. Syst. Evol. Microbiol.">
        <title>Nitrincola lacisaponensis gen. nov., sp. nov., a novel alkaliphilic bacterium isolated from an alkaline, saline lake.</title>
        <authorList>
            <person name="Dimitriu P.A."/>
            <person name="Shukla S.K."/>
            <person name="Conradt J."/>
            <person name="Marquez M.C."/>
            <person name="Ventosa A."/>
            <person name="Maglia A."/>
            <person name="Peyton B.M."/>
            <person name="Pinkart H.C."/>
            <person name="Mormile M.R."/>
        </authorList>
    </citation>
    <scope>NUCLEOTIDE SEQUENCE [LARGE SCALE GENOMIC DNA]</scope>
    <source>
        <strain evidence="2 3">4CA</strain>
    </source>
</reference>
<keyword evidence="1" id="KW-0472">Membrane</keyword>
<name>A0A063Y555_9GAMM</name>
<feature type="transmembrane region" description="Helical" evidence="1">
    <location>
        <begin position="612"/>
        <end position="633"/>
    </location>
</feature>
<gene>
    <name evidence="2" type="ORF">ADINL_1925</name>
</gene>
<sequence>MPSQPSAAGSVSGQSETQSPQLNPVFSILVAGHRQQRLTRNGFGPCSDKQQCLTQCLQGLLGQVHQAAEQAFMQGAALYSKRPPVFRLLTGEASGVDQLAASLASSCGYQLSYISAQEQTQVDRFPAERRLVIGMHAPAADQPLSQDDHSLRDELALSFADLLVAVWDTREPLIVTSGTARMIRTALLRRKPVLLLRLLADQDTPQVLLNRPSALTDARLLELEALSSDTESLLAYFSLIEQETQLTVALQEWTSLLLLPFMPALNTQTAESQRLTRIAQQPSLLSFLYRWLLFLVLAGRAPRPPGLGSWLSGAGEWFRVMLDPPERSQASRLLEILSHKQDVLSRRERIIARLHLFCSAIAKLNPADLRAALRPPGAPRGYHQVMPVRSEQHPIHEPELAQVFNWAEAQASCFGRRHRDGIWMIYYAAAFAVFCAVAGALSLWPANVSGLIMIWAVSEFLLLRFIVGYVLQARFRDWHGHWMSYRYLAEQLRYLRIGYPLLVLPQAFVRPLWSPQGSRREPRLLSAENWLLQRVLIATGLPESRQDAQYYSLAEHNQEMAGYLQQVIDEHRQYFRRSHHNLHRDHVYLHRLAFALFFITFLAVTLHFFVKISWILIFTAFFPAWGAAIHGLLNHNEVVRMSSLAGQVSGQLSVLDDACTDYQHITAARGETSEAQRWRQTQELRQLFATLTRILSDENQHWRSLNRHNQTDLPA</sequence>
<protein>
    <submittedName>
        <fullName evidence="2">Uncharacterized protein</fullName>
    </submittedName>
</protein>
<feature type="transmembrane region" description="Helical" evidence="1">
    <location>
        <begin position="450"/>
        <end position="471"/>
    </location>
</feature>
<dbReference type="AlphaFoldDB" id="A0A063Y555"/>
<dbReference type="OrthoDB" id="2968017at2"/>
<keyword evidence="1" id="KW-0812">Transmembrane</keyword>
<keyword evidence="3" id="KW-1185">Reference proteome</keyword>
<accession>A0A063Y555</accession>